<proteinExistence type="predicted"/>
<evidence type="ECO:0000313" key="3">
    <source>
        <dbReference type="Proteomes" id="UP000245119"/>
    </source>
</evidence>
<dbReference type="AlphaFoldDB" id="A0A2T7PTB8"/>
<evidence type="ECO:0000256" key="1">
    <source>
        <dbReference type="SAM" id="Phobius"/>
    </source>
</evidence>
<keyword evidence="1" id="KW-0472">Membrane</keyword>
<name>A0A2T7PTB8_POMCA</name>
<keyword evidence="1" id="KW-0812">Transmembrane</keyword>
<protein>
    <submittedName>
        <fullName evidence="2">Uncharacterized protein</fullName>
    </submittedName>
</protein>
<gene>
    <name evidence="2" type="ORF">C0Q70_03651</name>
</gene>
<reference evidence="2 3" key="1">
    <citation type="submission" date="2018-04" db="EMBL/GenBank/DDBJ databases">
        <title>The genome of golden apple snail Pomacea canaliculata provides insight into stress tolerance and invasive adaptation.</title>
        <authorList>
            <person name="Liu C."/>
            <person name="Liu B."/>
            <person name="Ren Y."/>
            <person name="Zhang Y."/>
            <person name="Wang H."/>
            <person name="Li S."/>
            <person name="Jiang F."/>
            <person name="Yin L."/>
            <person name="Zhang G."/>
            <person name="Qian W."/>
            <person name="Fan W."/>
        </authorList>
    </citation>
    <scope>NUCLEOTIDE SEQUENCE [LARGE SCALE GENOMIC DNA]</scope>
    <source>
        <strain evidence="2">SZHN2017</strain>
        <tissue evidence="2">Muscle</tissue>
    </source>
</reference>
<dbReference type="EMBL" id="PZQS01000002">
    <property type="protein sequence ID" value="PVD36665.1"/>
    <property type="molecule type" value="Genomic_DNA"/>
</dbReference>
<dbReference type="Proteomes" id="UP000245119">
    <property type="component" value="Linkage Group LG2"/>
</dbReference>
<feature type="transmembrane region" description="Helical" evidence="1">
    <location>
        <begin position="41"/>
        <end position="62"/>
    </location>
</feature>
<organism evidence="2 3">
    <name type="scientific">Pomacea canaliculata</name>
    <name type="common">Golden apple snail</name>
    <dbReference type="NCBI Taxonomy" id="400727"/>
    <lineage>
        <taxon>Eukaryota</taxon>
        <taxon>Metazoa</taxon>
        <taxon>Spiralia</taxon>
        <taxon>Lophotrochozoa</taxon>
        <taxon>Mollusca</taxon>
        <taxon>Gastropoda</taxon>
        <taxon>Caenogastropoda</taxon>
        <taxon>Architaenioglossa</taxon>
        <taxon>Ampullarioidea</taxon>
        <taxon>Ampullariidae</taxon>
        <taxon>Pomacea</taxon>
    </lineage>
</organism>
<sequence length="172" mass="19017">MFEVFNTSACQTVLNASGQLLASLGMSAGKGIEQSVELWEALLIIVATGVLASILAAGFTYLRKTIYNDKLVMLVKQDVPETHILRRLVVMRPSSKTIQRAGPVCLMLLEDDGNHKQGLLSKTRDLIKLADLPAAGMYYLNISIDTGHRLAYQTKNEKQEKRNPLDTDVLED</sequence>
<dbReference type="OrthoDB" id="10049971at2759"/>
<keyword evidence="1" id="KW-1133">Transmembrane helix</keyword>
<evidence type="ECO:0000313" key="2">
    <source>
        <dbReference type="EMBL" id="PVD36665.1"/>
    </source>
</evidence>
<keyword evidence="3" id="KW-1185">Reference proteome</keyword>
<comment type="caution">
    <text evidence="2">The sequence shown here is derived from an EMBL/GenBank/DDBJ whole genome shotgun (WGS) entry which is preliminary data.</text>
</comment>
<accession>A0A2T7PTB8</accession>